<reference evidence="2 3" key="1">
    <citation type="journal article" date="2013" name="J. Microbiol.">
        <title>Lysinibacillus chungkukjangi sp. nov., isolated from Chungkukjang, Korean fermented soybean food.</title>
        <authorList>
            <person name="Kim S.J."/>
            <person name="Jang Y.H."/>
            <person name="Hamada M."/>
            <person name="Ahn J.H."/>
            <person name="Weon H.Y."/>
            <person name="Suzuki K."/>
            <person name="Whang K.S."/>
            <person name="Kwon S.W."/>
        </authorList>
    </citation>
    <scope>NUCLEOTIDE SEQUENCE [LARGE SCALE GENOMIC DNA]</scope>
    <source>
        <strain evidence="2 3">MCCC 1A12701</strain>
    </source>
</reference>
<comment type="caution">
    <text evidence="2">The sequence shown here is derived from an EMBL/GenBank/DDBJ whole genome shotgun (WGS) entry which is preliminary data.</text>
</comment>
<dbReference type="PANTHER" id="PTHR37423">
    <property type="entry name" value="SOLUBLE LYTIC MUREIN TRANSGLYCOSYLASE-RELATED"/>
    <property type="match status" value="1"/>
</dbReference>
<keyword evidence="3" id="KW-1185">Reference proteome</keyword>
<dbReference type="Proteomes" id="UP000274033">
    <property type="component" value="Unassembled WGS sequence"/>
</dbReference>
<dbReference type="InterPro" id="IPR008258">
    <property type="entry name" value="Transglycosylase_SLT_dom_1"/>
</dbReference>
<sequence length="258" mass="28126">MNISSMKTLLEIQALQSIGTSKSIDVNQNDSLFTDMLDEIMSQSTSSLTNNISNLLGSYSSSNVQSLLSDSSSSNNLSNMYLSSMQLNNNSTYVPSAFYNLLMQTDLSSNSVMNNHHNKDYTNETGYQNVLAGASSFTDIIKEAANKYGVPEKLIASVIKQESNFNSSAVSAAGATGLMQLMPGTANYLGVKNSYDPKQNIMGGTKYLRQMLDQFDQNMELALAAYNAGPGNVTKYGGIPPFQETRNYVAKVMNYYQA</sequence>
<dbReference type="InterPro" id="IPR023346">
    <property type="entry name" value="Lysozyme-like_dom_sf"/>
</dbReference>
<protein>
    <submittedName>
        <fullName evidence="2">Lytic transglycosylase domain-containing protein</fullName>
    </submittedName>
</protein>
<dbReference type="SUPFAM" id="SSF53955">
    <property type="entry name" value="Lysozyme-like"/>
    <property type="match status" value="1"/>
</dbReference>
<name>A0A3N9UGY1_9BACI</name>
<evidence type="ECO:0000259" key="1">
    <source>
        <dbReference type="Pfam" id="PF01464"/>
    </source>
</evidence>
<gene>
    <name evidence="2" type="ORF">EBB45_06395</name>
</gene>
<dbReference type="Gene3D" id="1.10.530.10">
    <property type="match status" value="1"/>
</dbReference>
<dbReference type="Pfam" id="PF01464">
    <property type="entry name" value="SLT"/>
    <property type="match status" value="1"/>
</dbReference>
<evidence type="ECO:0000313" key="3">
    <source>
        <dbReference type="Proteomes" id="UP000274033"/>
    </source>
</evidence>
<feature type="domain" description="Transglycosylase SLT" evidence="1">
    <location>
        <begin position="140"/>
        <end position="248"/>
    </location>
</feature>
<dbReference type="CDD" id="cd00254">
    <property type="entry name" value="LT-like"/>
    <property type="match status" value="1"/>
</dbReference>
<dbReference type="EMBL" id="RRCT01000004">
    <property type="protein sequence ID" value="RQW75374.1"/>
    <property type="molecule type" value="Genomic_DNA"/>
</dbReference>
<evidence type="ECO:0000313" key="2">
    <source>
        <dbReference type="EMBL" id="RQW75374.1"/>
    </source>
</evidence>
<proteinExistence type="predicted"/>
<dbReference type="RefSeq" id="WP_124763676.1">
    <property type="nucleotide sequence ID" value="NZ_RRCT01000004.1"/>
</dbReference>
<organism evidence="2 3">
    <name type="scientific">Lysinibacillus composti</name>
    <dbReference type="NCBI Taxonomy" id="720633"/>
    <lineage>
        <taxon>Bacteria</taxon>
        <taxon>Bacillati</taxon>
        <taxon>Bacillota</taxon>
        <taxon>Bacilli</taxon>
        <taxon>Bacillales</taxon>
        <taxon>Bacillaceae</taxon>
        <taxon>Lysinibacillus</taxon>
    </lineage>
</organism>
<accession>A0A3N9UGY1</accession>
<dbReference type="AlphaFoldDB" id="A0A3N9UGY1"/>
<dbReference type="PANTHER" id="PTHR37423:SF2">
    <property type="entry name" value="MEMBRANE-BOUND LYTIC MUREIN TRANSGLYCOSYLASE C"/>
    <property type="match status" value="1"/>
</dbReference>